<gene>
    <name evidence="2" type="ORF">ACFQBM_06195</name>
</gene>
<organism evidence="2 3">
    <name type="scientific">Microbulbifer taiwanensis</name>
    <dbReference type="NCBI Taxonomy" id="986746"/>
    <lineage>
        <taxon>Bacteria</taxon>
        <taxon>Pseudomonadati</taxon>
        <taxon>Pseudomonadota</taxon>
        <taxon>Gammaproteobacteria</taxon>
        <taxon>Cellvibrionales</taxon>
        <taxon>Microbulbiferaceae</taxon>
        <taxon>Microbulbifer</taxon>
    </lineage>
</organism>
<protein>
    <recommendedName>
        <fullName evidence="4">Lipoprotein</fullName>
    </recommendedName>
</protein>
<accession>A0ABW1YKB9</accession>
<evidence type="ECO:0008006" key="4">
    <source>
        <dbReference type="Google" id="ProtNLM"/>
    </source>
</evidence>
<proteinExistence type="predicted"/>
<comment type="caution">
    <text evidence="2">The sequence shown here is derived from an EMBL/GenBank/DDBJ whole genome shotgun (WGS) entry which is preliminary data.</text>
</comment>
<feature type="chain" id="PRO_5047540599" description="Lipoprotein" evidence="1">
    <location>
        <begin position="27"/>
        <end position="128"/>
    </location>
</feature>
<dbReference type="Proteomes" id="UP001596425">
    <property type="component" value="Unassembled WGS sequence"/>
</dbReference>
<name>A0ABW1YKB9_9GAMM</name>
<evidence type="ECO:0000313" key="3">
    <source>
        <dbReference type="Proteomes" id="UP001596425"/>
    </source>
</evidence>
<dbReference type="RefSeq" id="WP_193191810.1">
    <property type="nucleotide sequence ID" value="NZ_JACZFR010000023.1"/>
</dbReference>
<evidence type="ECO:0000313" key="2">
    <source>
        <dbReference type="EMBL" id="MFC6632858.1"/>
    </source>
</evidence>
<dbReference type="EMBL" id="JBHSVR010000001">
    <property type="protein sequence ID" value="MFC6632858.1"/>
    <property type="molecule type" value="Genomic_DNA"/>
</dbReference>
<sequence length="128" mass="14020">MRKVATATVLAALAPMIACNSQPAQGDEKPAVIAEATPQSHAELQRLVTEALGGAPVTLAEDALTRESVLVIERNPPQDLQQRPLQGRNREMPKKFRLLLSGDRCWLERAADGERWELLEAKCVPADN</sequence>
<keyword evidence="1" id="KW-0732">Signal</keyword>
<reference evidence="3" key="1">
    <citation type="journal article" date="2019" name="Int. J. Syst. Evol. Microbiol.">
        <title>The Global Catalogue of Microorganisms (GCM) 10K type strain sequencing project: providing services to taxonomists for standard genome sequencing and annotation.</title>
        <authorList>
            <consortium name="The Broad Institute Genomics Platform"/>
            <consortium name="The Broad Institute Genome Sequencing Center for Infectious Disease"/>
            <person name="Wu L."/>
            <person name="Ma J."/>
        </authorList>
    </citation>
    <scope>NUCLEOTIDE SEQUENCE [LARGE SCALE GENOMIC DNA]</scope>
    <source>
        <strain evidence="3">CGMCC 1.13718</strain>
    </source>
</reference>
<evidence type="ECO:0000256" key="1">
    <source>
        <dbReference type="SAM" id="SignalP"/>
    </source>
</evidence>
<feature type="signal peptide" evidence="1">
    <location>
        <begin position="1"/>
        <end position="26"/>
    </location>
</feature>
<keyword evidence="3" id="KW-1185">Reference proteome</keyword>